<dbReference type="Gene3D" id="1.10.3380.10">
    <property type="entry name" value="Sec63 N-terminal domain-like domain"/>
    <property type="match status" value="1"/>
</dbReference>
<comment type="caution">
    <text evidence="12">The sequence shown here is derived from an EMBL/GenBank/DDBJ whole genome shotgun (WGS) entry which is preliminary data.</text>
</comment>
<evidence type="ECO:0000256" key="3">
    <source>
        <dbReference type="ARBA" id="ARBA00022692"/>
    </source>
</evidence>
<dbReference type="CDD" id="cd06257">
    <property type="entry name" value="DnaJ"/>
    <property type="match status" value="1"/>
</dbReference>
<feature type="transmembrane region" description="Helical" evidence="10">
    <location>
        <begin position="190"/>
        <end position="212"/>
    </location>
</feature>
<feature type="compositionally biased region" description="Basic residues" evidence="9">
    <location>
        <begin position="511"/>
        <end position="528"/>
    </location>
</feature>
<feature type="compositionally biased region" description="Basic and acidic residues" evidence="9">
    <location>
        <begin position="536"/>
        <end position="563"/>
    </location>
</feature>
<dbReference type="GO" id="GO:0003723">
    <property type="term" value="F:RNA binding"/>
    <property type="evidence" value="ECO:0007669"/>
    <property type="project" value="TreeGrafter"/>
</dbReference>
<feature type="domain" description="J" evidence="11">
    <location>
        <begin position="103"/>
        <end position="164"/>
    </location>
</feature>
<evidence type="ECO:0000256" key="9">
    <source>
        <dbReference type="SAM" id="MobiDB-lite"/>
    </source>
</evidence>
<keyword evidence="13" id="KW-1185">Reference proteome</keyword>
<feature type="transmembrane region" description="Helical" evidence="10">
    <location>
        <begin position="15"/>
        <end position="35"/>
    </location>
</feature>
<dbReference type="PRINTS" id="PR00625">
    <property type="entry name" value="JDOMAIN"/>
</dbReference>
<evidence type="ECO:0000256" key="6">
    <source>
        <dbReference type="ARBA" id="ARBA00022989"/>
    </source>
</evidence>
<evidence type="ECO:0000256" key="1">
    <source>
        <dbReference type="ARBA" id="ARBA00004477"/>
    </source>
</evidence>
<dbReference type="PANTHER" id="PTHR24075:SF0">
    <property type="entry name" value="TRANSLOCATION PROTEIN SEC63 HOMOLOG"/>
    <property type="match status" value="1"/>
</dbReference>
<sequence>MGRAQFEYDEVGNTFYYVLIAFYTVLLLPLTHFLWPSAVKNELKTDGCQCEADRIKRRKLLDAQPKQTRKRIIKAIFLIAAWALLFYLGNKVSQIEVTHEEYDPYKVLGLDQGATVSEIKKAYHKLSKQYHPDRGGDEEQFNYLAKAYQALTNEESRENWEKYGNPDGPRATTFGIALPKWIVSENYGNWVLAFYGLVFMVIMPSAVGWWWYDSIKYSADKVLLESTKIFAHFIAKSPNMEVNRILMVLTAACEFFKKFNNEIVESEEDDVELPPLMKEFKNVGENKKELPFCHAYSIKCRILLHAYLSRFELSSARLEKDQAYMVGKVLPLLDEFMRLVIQFTFSGWVKHPPTVNTIENVLKLYPMFVQALWPKNIPIMQLPHLTEQNIAYLRRNRVYTPQDLAQLNECKRRALLNQLEDSEYDDVITVLHMMPKLDVDTRIEVQGEDDCETVTVGSVVTIKITLKRSPLLDLDQRLKEIEEGEIRREKVALETSLQPEQPKKKPWEKQKPKKKAPKAKKVKNAKKKAATEGEVDSDKKEDNKDGEETKNSKPKAPTEHDSGDSDYSDSGSESDGSYDSERSLISENGSDSDDDWGDDAVPLKKDALLESEPTNHHEVHCPYFPHEKHEWWYLYLVEKKSKTLASLVVPCKTLDKEKTLEMRISAPPEKGTYTFTLYVKSDSYMEFDYSQDVKMEVQNAREPNAIVYDSSEDEENDDEVLETSDDYTEGSASENDD</sequence>
<keyword evidence="3 10" id="KW-0812">Transmembrane</keyword>
<dbReference type="SMART" id="SM00271">
    <property type="entry name" value="DnaJ"/>
    <property type="match status" value="1"/>
</dbReference>
<dbReference type="SMART" id="SM00973">
    <property type="entry name" value="Sec63"/>
    <property type="match status" value="1"/>
</dbReference>
<dbReference type="GO" id="GO:0008320">
    <property type="term" value="F:protein transmembrane transporter activity"/>
    <property type="evidence" value="ECO:0007669"/>
    <property type="project" value="TreeGrafter"/>
</dbReference>
<dbReference type="InterPro" id="IPR036869">
    <property type="entry name" value="J_dom_sf"/>
</dbReference>
<dbReference type="Proteomes" id="UP000614601">
    <property type="component" value="Unassembled WGS sequence"/>
</dbReference>
<feature type="compositionally biased region" description="Basic and acidic residues" evidence="9">
    <location>
        <begin position="501"/>
        <end position="510"/>
    </location>
</feature>
<dbReference type="PANTHER" id="PTHR24075">
    <property type="entry name" value="SEC63 DOMAIN-CONTAINING"/>
    <property type="match status" value="1"/>
</dbReference>
<proteinExistence type="predicted"/>
<accession>A0A811JTN2</accession>
<dbReference type="PROSITE" id="PS50076">
    <property type="entry name" value="DNAJ_2"/>
    <property type="match status" value="1"/>
</dbReference>
<dbReference type="SUPFAM" id="SSF81296">
    <property type="entry name" value="E set domains"/>
    <property type="match status" value="1"/>
</dbReference>
<feature type="compositionally biased region" description="Low complexity" evidence="9">
    <location>
        <begin position="568"/>
        <end position="577"/>
    </location>
</feature>
<dbReference type="Pfam" id="PF00226">
    <property type="entry name" value="DnaJ"/>
    <property type="match status" value="1"/>
</dbReference>
<evidence type="ECO:0000256" key="7">
    <source>
        <dbReference type="ARBA" id="ARBA00023136"/>
    </source>
</evidence>
<dbReference type="InterPro" id="IPR004179">
    <property type="entry name" value="Sec63-dom"/>
</dbReference>
<comment type="subcellular location">
    <subcellularLocation>
        <location evidence="1">Endoplasmic reticulum membrane</location>
        <topology evidence="1">Multi-pass membrane protein</topology>
    </subcellularLocation>
</comment>
<feature type="region of interest" description="Disordered" evidence="9">
    <location>
        <begin position="701"/>
        <end position="737"/>
    </location>
</feature>
<evidence type="ECO:0000256" key="10">
    <source>
        <dbReference type="SAM" id="Phobius"/>
    </source>
</evidence>
<dbReference type="SUPFAM" id="SSF158702">
    <property type="entry name" value="Sec63 N-terminal domain-like"/>
    <property type="match status" value="1"/>
</dbReference>
<evidence type="ECO:0000256" key="5">
    <source>
        <dbReference type="ARBA" id="ARBA00022927"/>
    </source>
</evidence>
<keyword evidence="8" id="KW-0143">Chaperone</keyword>
<dbReference type="Pfam" id="PF02889">
    <property type="entry name" value="Sec63"/>
    <property type="match status" value="1"/>
</dbReference>
<dbReference type="InterPro" id="IPR001623">
    <property type="entry name" value="DnaJ_domain"/>
</dbReference>
<dbReference type="GO" id="GO:0031207">
    <property type="term" value="C:Sec62/Sec63 complex"/>
    <property type="evidence" value="ECO:0007669"/>
    <property type="project" value="TreeGrafter"/>
</dbReference>
<dbReference type="AlphaFoldDB" id="A0A811JTN2"/>
<reference evidence="12" key="1">
    <citation type="submission" date="2020-09" db="EMBL/GenBank/DDBJ databases">
        <authorList>
            <person name="Kikuchi T."/>
        </authorList>
    </citation>
    <scope>NUCLEOTIDE SEQUENCE</scope>
    <source>
        <strain evidence="12">SH1</strain>
    </source>
</reference>
<keyword evidence="5" id="KW-0653">Protein transport</keyword>
<dbReference type="Gene3D" id="2.60.40.150">
    <property type="entry name" value="C2 domain"/>
    <property type="match status" value="1"/>
</dbReference>
<organism evidence="12 13">
    <name type="scientific">Bursaphelenchus okinawaensis</name>
    <dbReference type="NCBI Taxonomy" id="465554"/>
    <lineage>
        <taxon>Eukaryota</taxon>
        <taxon>Metazoa</taxon>
        <taxon>Ecdysozoa</taxon>
        <taxon>Nematoda</taxon>
        <taxon>Chromadorea</taxon>
        <taxon>Rhabditida</taxon>
        <taxon>Tylenchina</taxon>
        <taxon>Tylenchomorpha</taxon>
        <taxon>Aphelenchoidea</taxon>
        <taxon>Aphelenchoididae</taxon>
        <taxon>Bursaphelenchus</taxon>
    </lineage>
</organism>
<dbReference type="InterPro" id="IPR014756">
    <property type="entry name" value="Ig_E-set"/>
</dbReference>
<feature type="transmembrane region" description="Helical" evidence="10">
    <location>
        <begin position="72"/>
        <end position="89"/>
    </location>
</feature>
<keyword evidence="2" id="KW-0813">Transport</keyword>
<dbReference type="SUPFAM" id="SSF46565">
    <property type="entry name" value="Chaperone J-domain"/>
    <property type="match status" value="1"/>
</dbReference>
<name>A0A811JTN2_9BILA</name>
<dbReference type="Gene3D" id="1.10.150.20">
    <property type="entry name" value="5' to 3' exonuclease, C-terminal subdomain"/>
    <property type="match status" value="1"/>
</dbReference>
<keyword evidence="6 10" id="KW-1133">Transmembrane helix</keyword>
<dbReference type="Proteomes" id="UP000783686">
    <property type="component" value="Unassembled WGS sequence"/>
</dbReference>
<dbReference type="EMBL" id="CAJFDH010000001">
    <property type="protein sequence ID" value="CAD5206617.1"/>
    <property type="molecule type" value="Genomic_DNA"/>
</dbReference>
<keyword evidence="7 10" id="KW-0472">Membrane</keyword>
<evidence type="ECO:0000313" key="13">
    <source>
        <dbReference type="Proteomes" id="UP000614601"/>
    </source>
</evidence>
<dbReference type="Gene3D" id="1.10.287.110">
    <property type="entry name" value="DnaJ domain"/>
    <property type="match status" value="1"/>
</dbReference>
<dbReference type="GO" id="GO:0006614">
    <property type="term" value="P:SRP-dependent cotranslational protein targeting to membrane"/>
    <property type="evidence" value="ECO:0007669"/>
    <property type="project" value="TreeGrafter"/>
</dbReference>
<feature type="region of interest" description="Disordered" evidence="9">
    <location>
        <begin position="492"/>
        <end position="600"/>
    </location>
</feature>
<dbReference type="FunFam" id="1.10.287.110:FF:000063">
    <property type="entry name" value="Translocation protein SEC63"/>
    <property type="match status" value="1"/>
</dbReference>
<evidence type="ECO:0000256" key="4">
    <source>
        <dbReference type="ARBA" id="ARBA00022824"/>
    </source>
</evidence>
<dbReference type="OrthoDB" id="1734229at2759"/>
<protein>
    <recommendedName>
        <fullName evidence="11">J domain-containing protein</fullName>
    </recommendedName>
</protein>
<evidence type="ECO:0000256" key="2">
    <source>
        <dbReference type="ARBA" id="ARBA00022448"/>
    </source>
</evidence>
<keyword evidence="4" id="KW-0256">Endoplasmic reticulum</keyword>
<evidence type="ECO:0000256" key="8">
    <source>
        <dbReference type="ARBA" id="ARBA00023186"/>
    </source>
</evidence>
<gene>
    <name evidence="12" type="ORF">BOKJ2_LOCUS1301</name>
</gene>
<evidence type="ECO:0000259" key="11">
    <source>
        <dbReference type="PROSITE" id="PS50076"/>
    </source>
</evidence>
<dbReference type="GO" id="GO:0006620">
    <property type="term" value="P:post-translational protein targeting to endoplasmic reticulum membrane"/>
    <property type="evidence" value="ECO:0007669"/>
    <property type="project" value="TreeGrafter"/>
</dbReference>
<dbReference type="InterPro" id="IPR035892">
    <property type="entry name" value="C2_domain_sf"/>
</dbReference>
<dbReference type="EMBL" id="CAJFCW020000001">
    <property type="protein sequence ID" value="CAG9082496.1"/>
    <property type="molecule type" value="Genomic_DNA"/>
</dbReference>
<evidence type="ECO:0000313" key="12">
    <source>
        <dbReference type="EMBL" id="CAD5206617.1"/>
    </source>
</evidence>
<feature type="compositionally biased region" description="Acidic residues" evidence="9">
    <location>
        <begin position="710"/>
        <end position="737"/>
    </location>
</feature>